<reference evidence="3 4" key="1">
    <citation type="submission" date="2018-10" db="EMBL/GenBank/DDBJ databases">
        <title>Oceanobacillus sp. YLB-02 draft genome.</title>
        <authorList>
            <person name="Yu L."/>
        </authorList>
    </citation>
    <scope>NUCLEOTIDE SEQUENCE [LARGE SCALE GENOMIC DNA]</scope>
    <source>
        <strain evidence="3 4">YLB-02</strain>
    </source>
</reference>
<dbReference type="InterPro" id="IPR036291">
    <property type="entry name" value="NAD(P)-bd_dom_sf"/>
</dbReference>
<sequence length="256" mass="27603">MGRFENAIAVITGAGSGIGEASAKRLAKEGAKIILVGRTASKLERVASEINDNQAEKVAFPFACDVTSEKDVDNLTAYVEQEFGDVTILINNAGGSFNSNLQQTSYEQWEEIQKLNVNSVFLVSKKIGKIMMDGSNKNPEVDRSILNVASLSGHKPGALFPHYSAAKASVINLTKAMAFEYSKSGVRVNSISPGFIETALVDVENEKVMKIINKKTTMRRVGHPDEIANVVAFLTSSEASYVTGIDMLVDGGYMLT</sequence>
<evidence type="ECO:0000313" key="3">
    <source>
        <dbReference type="EMBL" id="RLL46863.1"/>
    </source>
</evidence>
<dbReference type="Pfam" id="PF13561">
    <property type="entry name" value="adh_short_C2"/>
    <property type="match status" value="1"/>
</dbReference>
<dbReference type="FunFam" id="3.40.50.720:FF:000084">
    <property type="entry name" value="Short-chain dehydrogenase reductase"/>
    <property type="match status" value="1"/>
</dbReference>
<proteinExistence type="inferred from homology"/>
<dbReference type="RefSeq" id="WP_121522114.1">
    <property type="nucleotide sequence ID" value="NZ_RCHR01000002.1"/>
</dbReference>
<dbReference type="OrthoDB" id="112317at2"/>
<comment type="caution">
    <text evidence="3">The sequence shown here is derived from an EMBL/GenBank/DDBJ whole genome shotgun (WGS) entry which is preliminary data.</text>
</comment>
<dbReference type="SUPFAM" id="SSF51735">
    <property type="entry name" value="NAD(P)-binding Rossmann-fold domains"/>
    <property type="match status" value="1"/>
</dbReference>
<dbReference type="NCBIfam" id="NF005559">
    <property type="entry name" value="PRK07231.1"/>
    <property type="match status" value="1"/>
</dbReference>
<dbReference type="PRINTS" id="PR00081">
    <property type="entry name" value="GDHRDH"/>
</dbReference>
<dbReference type="InterPro" id="IPR020904">
    <property type="entry name" value="Sc_DH/Rdtase_CS"/>
</dbReference>
<comment type="similarity">
    <text evidence="1">Belongs to the short-chain dehydrogenases/reductases (SDR) family.</text>
</comment>
<dbReference type="EMBL" id="RCHR01000002">
    <property type="protein sequence ID" value="RLL46863.1"/>
    <property type="molecule type" value="Genomic_DNA"/>
</dbReference>
<dbReference type="Proteomes" id="UP000270219">
    <property type="component" value="Unassembled WGS sequence"/>
</dbReference>
<dbReference type="GO" id="GO:0008206">
    <property type="term" value="P:bile acid metabolic process"/>
    <property type="evidence" value="ECO:0007669"/>
    <property type="project" value="UniProtKB-ARBA"/>
</dbReference>
<keyword evidence="2" id="KW-0560">Oxidoreductase</keyword>
<evidence type="ECO:0000256" key="1">
    <source>
        <dbReference type="ARBA" id="ARBA00006484"/>
    </source>
</evidence>
<gene>
    <name evidence="3" type="ORF">D8M04_06595</name>
</gene>
<organism evidence="3 4">
    <name type="scientific">Oceanobacillus piezotolerans</name>
    <dbReference type="NCBI Taxonomy" id="2448030"/>
    <lineage>
        <taxon>Bacteria</taxon>
        <taxon>Bacillati</taxon>
        <taxon>Bacillota</taxon>
        <taxon>Bacilli</taxon>
        <taxon>Bacillales</taxon>
        <taxon>Bacillaceae</taxon>
        <taxon>Oceanobacillus</taxon>
    </lineage>
</organism>
<dbReference type="InterPro" id="IPR002347">
    <property type="entry name" value="SDR_fam"/>
</dbReference>
<dbReference type="PRINTS" id="PR00080">
    <property type="entry name" value="SDRFAMILY"/>
</dbReference>
<dbReference type="GO" id="GO:0048038">
    <property type="term" value="F:quinone binding"/>
    <property type="evidence" value="ECO:0007669"/>
    <property type="project" value="TreeGrafter"/>
</dbReference>
<protein>
    <submittedName>
        <fullName evidence="3">SDR family oxidoreductase</fullName>
    </submittedName>
</protein>
<dbReference type="Gene3D" id="3.40.50.720">
    <property type="entry name" value="NAD(P)-binding Rossmann-like Domain"/>
    <property type="match status" value="1"/>
</dbReference>
<accession>A0A498D8X9</accession>
<evidence type="ECO:0000313" key="4">
    <source>
        <dbReference type="Proteomes" id="UP000270219"/>
    </source>
</evidence>
<dbReference type="AlphaFoldDB" id="A0A498D8X9"/>
<name>A0A498D8X9_9BACI</name>
<evidence type="ECO:0000256" key="2">
    <source>
        <dbReference type="ARBA" id="ARBA00023002"/>
    </source>
</evidence>
<dbReference type="GO" id="GO:0006633">
    <property type="term" value="P:fatty acid biosynthetic process"/>
    <property type="evidence" value="ECO:0007669"/>
    <property type="project" value="TreeGrafter"/>
</dbReference>
<dbReference type="PANTHER" id="PTHR42760:SF133">
    <property type="entry name" value="3-OXOACYL-[ACYL-CARRIER-PROTEIN] REDUCTASE"/>
    <property type="match status" value="1"/>
</dbReference>
<dbReference type="PROSITE" id="PS00061">
    <property type="entry name" value="ADH_SHORT"/>
    <property type="match status" value="1"/>
</dbReference>
<keyword evidence="4" id="KW-1185">Reference proteome</keyword>
<dbReference type="PANTHER" id="PTHR42760">
    <property type="entry name" value="SHORT-CHAIN DEHYDROGENASES/REDUCTASES FAMILY MEMBER"/>
    <property type="match status" value="1"/>
</dbReference>
<dbReference type="CDD" id="cd05233">
    <property type="entry name" value="SDR_c"/>
    <property type="match status" value="1"/>
</dbReference>
<dbReference type="GO" id="GO:0016616">
    <property type="term" value="F:oxidoreductase activity, acting on the CH-OH group of donors, NAD or NADP as acceptor"/>
    <property type="evidence" value="ECO:0007669"/>
    <property type="project" value="TreeGrafter"/>
</dbReference>